<reference evidence="6" key="1">
    <citation type="thesis" date="2020" institute="ProQuest LLC" country="789 East Eisenhower Parkway, Ann Arbor, MI, USA">
        <title>Comparative Genomics and Chromosome Evolution.</title>
        <authorList>
            <person name="Mudd A.B."/>
        </authorList>
    </citation>
    <scope>NUCLEOTIDE SEQUENCE</scope>
    <source>
        <strain evidence="6">HN-11 Male</strain>
        <tissue evidence="6">Kidney and liver</tissue>
    </source>
</reference>
<dbReference type="GO" id="GO:0016887">
    <property type="term" value="F:ATP hydrolysis activity"/>
    <property type="evidence" value="ECO:0007669"/>
    <property type="project" value="InterPro"/>
</dbReference>
<accession>A0A8J6EXG3</accession>
<name>A0A8J6EXG3_ELECQ</name>
<keyword evidence="1" id="KW-0732">Signal</keyword>
<dbReference type="GO" id="GO:0005524">
    <property type="term" value="F:ATP binding"/>
    <property type="evidence" value="ECO:0007669"/>
    <property type="project" value="UniProtKB-KW"/>
</dbReference>
<keyword evidence="3" id="KW-0067">ATP-binding</keyword>
<proteinExistence type="predicted"/>
<comment type="caution">
    <text evidence="6">The sequence shown here is derived from an EMBL/GenBank/DDBJ whole genome shotgun (WGS) entry which is preliminary data.</text>
</comment>
<keyword evidence="4" id="KW-0325">Glycoprotein</keyword>
<keyword evidence="2" id="KW-0547">Nucleotide-binding</keyword>
<organism evidence="6 7">
    <name type="scientific">Eleutherodactylus coqui</name>
    <name type="common">Puerto Rican coqui</name>
    <dbReference type="NCBI Taxonomy" id="57060"/>
    <lineage>
        <taxon>Eukaryota</taxon>
        <taxon>Metazoa</taxon>
        <taxon>Chordata</taxon>
        <taxon>Craniata</taxon>
        <taxon>Vertebrata</taxon>
        <taxon>Euteleostomi</taxon>
        <taxon>Amphibia</taxon>
        <taxon>Batrachia</taxon>
        <taxon>Anura</taxon>
        <taxon>Neobatrachia</taxon>
        <taxon>Hyloidea</taxon>
        <taxon>Eleutherodactylidae</taxon>
        <taxon>Eleutherodactylinae</taxon>
        <taxon>Eleutherodactylus</taxon>
        <taxon>Eleutherodactylus</taxon>
    </lineage>
</organism>
<evidence type="ECO:0000256" key="3">
    <source>
        <dbReference type="ARBA" id="ARBA00022840"/>
    </source>
</evidence>
<evidence type="ECO:0000313" key="7">
    <source>
        <dbReference type="Proteomes" id="UP000770717"/>
    </source>
</evidence>
<sequence>METGVPMCIASLLSCTSRMPRMSISTSNSGGDAINNVALNFWRERKDREEIRLGDVVPTITKAVMADQEHGFWQSEIIKQNLIDVTVPFLPLRPNHVRHCVRSELEQMGLASEEDLIHSVTDSLIYFPEDERVFSSTGCKTVAFRINYYL</sequence>
<keyword evidence="7" id="KW-1185">Reference proteome</keyword>
<evidence type="ECO:0000256" key="2">
    <source>
        <dbReference type="ARBA" id="ARBA00022741"/>
    </source>
</evidence>
<dbReference type="OrthoDB" id="19623at2759"/>
<dbReference type="GO" id="GO:0005635">
    <property type="term" value="C:nuclear envelope"/>
    <property type="evidence" value="ECO:0007669"/>
    <property type="project" value="TreeGrafter"/>
</dbReference>
<dbReference type="EMBL" id="WNTK01000009">
    <property type="protein sequence ID" value="KAG9477848.1"/>
    <property type="molecule type" value="Genomic_DNA"/>
</dbReference>
<protein>
    <recommendedName>
        <fullName evidence="5">Torsin-1A C-terminal domain-containing protein</fullName>
    </recommendedName>
</protein>
<dbReference type="GO" id="GO:0005788">
    <property type="term" value="C:endoplasmic reticulum lumen"/>
    <property type="evidence" value="ECO:0007669"/>
    <property type="project" value="TreeGrafter"/>
</dbReference>
<evidence type="ECO:0000259" key="5">
    <source>
        <dbReference type="Pfam" id="PF21376"/>
    </source>
</evidence>
<evidence type="ECO:0000256" key="4">
    <source>
        <dbReference type="ARBA" id="ARBA00023180"/>
    </source>
</evidence>
<evidence type="ECO:0000313" key="6">
    <source>
        <dbReference type="EMBL" id="KAG9477848.1"/>
    </source>
</evidence>
<feature type="domain" description="Torsin-1A C-terminal" evidence="5">
    <location>
        <begin position="95"/>
        <end position="149"/>
    </location>
</feature>
<dbReference type="InterPro" id="IPR010448">
    <property type="entry name" value="Torsin"/>
</dbReference>
<dbReference type="Proteomes" id="UP000770717">
    <property type="component" value="Unassembled WGS sequence"/>
</dbReference>
<gene>
    <name evidence="6" type="ORF">GDO78_013042</name>
</gene>
<dbReference type="InterPro" id="IPR049337">
    <property type="entry name" value="TOR1A_C"/>
</dbReference>
<dbReference type="AlphaFoldDB" id="A0A8J6EXG3"/>
<evidence type="ECO:0000256" key="1">
    <source>
        <dbReference type="ARBA" id="ARBA00022729"/>
    </source>
</evidence>
<dbReference type="Pfam" id="PF21376">
    <property type="entry name" value="TOR1A_C"/>
    <property type="match status" value="1"/>
</dbReference>
<dbReference type="PANTHER" id="PTHR10760:SF4">
    <property type="entry name" value="TORSIN-2A"/>
    <property type="match status" value="1"/>
</dbReference>
<dbReference type="PANTHER" id="PTHR10760">
    <property type="entry name" value="TORSIN"/>
    <property type="match status" value="1"/>
</dbReference>